<keyword evidence="1" id="KW-0694">RNA-binding</keyword>
<reference evidence="4" key="1">
    <citation type="journal article" date="2020" name="Fungal Divers.">
        <title>Resolving the Mortierellaceae phylogeny through synthesis of multi-gene phylogenetics and phylogenomics.</title>
        <authorList>
            <person name="Vandepol N."/>
            <person name="Liber J."/>
            <person name="Desiro A."/>
            <person name="Na H."/>
            <person name="Kennedy M."/>
            <person name="Barry K."/>
            <person name="Grigoriev I.V."/>
            <person name="Miller A.N."/>
            <person name="O'Donnell K."/>
            <person name="Stajich J.E."/>
            <person name="Bonito G."/>
        </authorList>
    </citation>
    <scope>NUCLEOTIDE SEQUENCE</scope>
    <source>
        <strain evidence="4">CK1249</strain>
    </source>
</reference>
<keyword evidence="5" id="KW-1185">Reference proteome</keyword>
<feature type="compositionally biased region" description="Polar residues" evidence="2">
    <location>
        <begin position="312"/>
        <end position="336"/>
    </location>
</feature>
<proteinExistence type="predicted"/>
<sequence length="564" mass="60841">MNQIDQSLDDIIKQQRLDNKKLKSKGKPTAPAGNPNKGVSSKGIFTKGISTKGISTKGAKIPKQTSGGIPPRTGIRTERAIKAAKAHSPYAEIFTAGYIAKPTSTIKLFTTNNKAGISTGKQLADTSKPLSVGPLRLVTTQKAKQAAAPAATPTAPASFSSRNDRGRVAPTASAQSGGFRGADTSRVDSGSISGANSNHRGNERNFDRAQQDRNNDRGFDRNNDRSFDRGNDRSNDRGNDRNFDRNNDRNFDRSNDRGDDRSVDRPNVRRVASDFIDNRSGSGSGLQSSGRGNLGNNSSSDSYNYNHSNFSANQNSAYNNMSSSNVNGGHQSSNIQRRVNESRAPVQALRQEGRLQAPIPVAMDMAMDMDMDMEQPDEMISIKGSAPGSSVAFRGESGPVTIEIENLDPGTTSEDVKYVCSRFGEILSCVCSHGFSQVTYARKVAGQAAVDNLHGKKADNGKVLRVTMLKNPIMHQDFNTPAAHVPTPIAGPMKLLTKAVHGTITNAGTIYSDHLLAAQTMLKVQQHRMAQLHQEEERIKSLRLQAGSQQGHIGSLSTPSRGYF</sequence>
<dbReference type="PROSITE" id="PS50102">
    <property type="entry name" value="RRM"/>
    <property type="match status" value="1"/>
</dbReference>
<dbReference type="Pfam" id="PF00076">
    <property type="entry name" value="RRM_1"/>
    <property type="match status" value="1"/>
</dbReference>
<dbReference type="Gene3D" id="3.30.70.330">
    <property type="match status" value="1"/>
</dbReference>
<feature type="compositionally biased region" description="Basic and acidic residues" evidence="2">
    <location>
        <begin position="200"/>
        <end position="267"/>
    </location>
</feature>
<feature type="compositionally biased region" description="Basic and acidic residues" evidence="2">
    <location>
        <begin position="10"/>
        <end position="21"/>
    </location>
</feature>
<dbReference type="AlphaFoldDB" id="A0A9P6M3V0"/>
<feature type="domain" description="RRM" evidence="3">
    <location>
        <begin position="400"/>
        <end position="471"/>
    </location>
</feature>
<feature type="compositionally biased region" description="Low complexity" evidence="2">
    <location>
        <begin position="143"/>
        <end position="157"/>
    </location>
</feature>
<gene>
    <name evidence="4" type="ORF">BGZ70_006476</name>
</gene>
<dbReference type="Proteomes" id="UP000738359">
    <property type="component" value="Unassembled WGS sequence"/>
</dbReference>
<dbReference type="EMBL" id="JAAAHY010000365">
    <property type="protein sequence ID" value="KAF9964427.1"/>
    <property type="molecule type" value="Genomic_DNA"/>
</dbReference>
<feature type="compositionally biased region" description="Low complexity" evidence="2">
    <location>
        <begin position="278"/>
        <end position="311"/>
    </location>
</feature>
<dbReference type="GO" id="GO:0003723">
    <property type="term" value="F:RNA binding"/>
    <property type="evidence" value="ECO:0007669"/>
    <property type="project" value="UniProtKB-UniRule"/>
</dbReference>
<protein>
    <recommendedName>
        <fullName evidence="3">RRM domain-containing protein</fullName>
    </recommendedName>
</protein>
<feature type="region of interest" description="Disordered" evidence="2">
    <location>
        <begin position="545"/>
        <end position="564"/>
    </location>
</feature>
<feature type="region of interest" description="Disordered" evidence="2">
    <location>
        <begin position="1"/>
        <end position="45"/>
    </location>
</feature>
<accession>A0A9P6M3V0</accession>
<feature type="compositionally biased region" description="Polar residues" evidence="2">
    <location>
        <begin position="546"/>
        <end position="564"/>
    </location>
</feature>
<dbReference type="InterPro" id="IPR012677">
    <property type="entry name" value="Nucleotide-bd_a/b_plait_sf"/>
</dbReference>
<dbReference type="InterPro" id="IPR000504">
    <property type="entry name" value="RRM_dom"/>
</dbReference>
<feature type="region of interest" description="Disordered" evidence="2">
    <location>
        <begin position="143"/>
        <end position="336"/>
    </location>
</feature>
<comment type="caution">
    <text evidence="4">The sequence shown here is derived from an EMBL/GenBank/DDBJ whole genome shotgun (WGS) entry which is preliminary data.</text>
</comment>
<dbReference type="InterPro" id="IPR035979">
    <property type="entry name" value="RBD_domain_sf"/>
</dbReference>
<feature type="compositionally biased region" description="Polar residues" evidence="2">
    <location>
        <begin position="187"/>
        <end position="199"/>
    </location>
</feature>
<dbReference type="SMART" id="SM00360">
    <property type="entry name" value="RRM"/>
    <property type="match status" value="1"/>
</dbReference>
<organism evidence="4 5">
    <name type="scientific">Mortierella alpina</name>
    <name type="common">Oleaginous fungus</name>
    <name type="synonym">Mortierella renispora</name>
    <dbReference type="NCBI Taxonomy" id="64518"/>
    <lineage>
        <taxon>Eukaryota</taxon>
        <taxon>Fungi</taxon>
        <taxon>Fungi incertae sedis</taxon>
        <taxon>Mucoromycota</taxon>
        <taxon>Mortierellomycotina</taxon>
        <taxon>Mortierellomycetes</taxon>
        <taxon>Mortierellales</taxon>
        <taxon>Mortierellaceae</taxon>
        <taxon>Mortierella</taxon>
    </lineage>
</organism>
<dbReference type="CDD" id="cd00590">
    <property type="entry name" value="RRM_SF"/>
    <property type="match status" value="1"/>
</dbReference>
<name>A0A9P6M3V0_MORAP</name>
<evidence type="ECO:0000256" key="2">
    <source>
        <dbReference type="SAM" id="MobiDB-lite"/>
    </source>
</evidence>
<dbReference type="SUPFAM" id="SSF54928">
    <property type="entry name" value="RNA-binding domain, RBD"/>
    <property type="match status" value="1"/>
</dbReference>
<evidence type="ECO:0000313" key="5">
    <source>
        <dbReference type="Proteomes" id="UP000738359"/>
    </source>
</evidence>
<evidence type="ECO:0000313" key="4">
    <source>
        <dbReference type="EMBL" id="KAF9964427.1"/>
    </source>
</evidence>
<dbReference type="OrthoDB" id="6159137at2759"/>
<evidence type="ECO:0000256" key="1">
    <source>
        <dbReference type="PROSITE-ProRule" id="PRU00176"/>
    </source>
</evidence>
<evidence type="ECO:0000259" key="3">
    <source>
        <dbReference type="PROSITE" id="PS50102"/>
    </source>
</evidence>